<organism evidence="1">
    <name type="scientific">Setaria italica</name>
    <name type="common">Foxtail millet</name>
    <name type="synonym">Panicum italicum</name>
    <dbReference type="NCBI Taxonomy" id="4555"/>
    <lineage>
        <taxon>Eukaryota</taxon>
        <taxon>Viridiplantae</taxon>
        <taxon>Streptophyta</taxon>
        <taxon>Embryophyta</taxon>
        <taxon>Tracheophyta</taxon>
        <taxon>Spermatophyta</taxon>
        <taxon>Magnoliopsida</taxon>
        <taxon>Liliopsida</taxon>
        <taxon>Poales</taxon>
        <taxon>Poaceae</taxon>
        <taxon>PACMAD clade</taxon>
        <taxon>Panicoideae</taxon>
        <taxon>Panicodae</taxon>
        <taxon>Paniceae</taxon>
        <taxon>Cenchrinae</taxon>
        <taxon>Setaria</taxon>
    </lineage>
</organism>
<dbReference type="AlphaFoldDB" id="A0A368S916"/>
<dbReference type="EMBL" id="CM003535">
    <property type="protein sequence ID" value="RCV38898.1"/>
    <property type="molecule type" value="Genomic_DNA"/>
</dbReference>
<protein>
    <submittedName>
        <fullName evidence="1">Uncharacterized protein</fullName>
    </submittedName>
</protein>
<reference evidence="1" key="1">
    <citation type="journal article" date="2012" name="Nat. Biotechnol.">
        <title>Reference genome sequence of the model plant Setaria.</title>
        <authorList>
            <person name="Bennetzen J.L."/>
            <person name="Schmutz J."/>
            <person name="Wang H."/>
            <person name="Percifield R."/>
            <person name="Hawkins J."/>
            <person name="Pontaroli A.C."/>
            <person name="Estep M."/>
            <person name="Feng L."/>
            <person name="Vaughn J.N."/>
            <person name="Grimwood J."/>
            <person name="Jenkins J."/>
            <person name="Barry K."/>
            <person name="Lindquist E."/>
            <person name="Hellsten U."/>
            <person name="Deshpande S."/>
            <person name="Wang X."/>
            <person name="Wu X."/>
            <person name="Mitros T."/>
            <person name="Triplett J."/>
            <person name="Yang X."/>
            <person name="Ye C.Y."/>
            <person name="Mauro-Herrera M."/>
            <person name="Wang L."/>
            <person name="Li P."/>
            <person name="Sharma M."/>
            <person name="Sharma R."/>
            <person name="Ronald P.C."/>
            <person name="Panaud O."/>
            <person name="Kellogg E.A."/>
            <person name="Brutnell T.P."/>
            <person name="Doust A.N."/>
            <person name="Tuskan G.A."/>
            <person name="Rokhsar D."/>
            <person name="Devos K.M."/>
        </authorList>
    </citation>
    <scope>NUCLEOTIDE SEQUENCE [LARGE SCALE GENOMIC DNA]</scope>
    <source>
        <strain evidence="1">Yugu1</strain>
    </source>
</reference>
<sequence>MAVSGIGKAKLRMEPGSVLENAVPVGRHEHGETVKAHRAYVLARPAYGGSGLGLGCAWTAYVLYFPHLPATPLRRPPGCHSSLQHSLVASYPPLPRLHSPSVAAALAALLHFLPHPSLLPLPTRRDPCLSTAYQPTPLRNSASWSRALFGDQIRRLHGRICQPTISSAPGSAAAAASVLRRQPQLLSGPSLQRGVQRVDQHHRRPPCCSSSCSSTSTCSTFSPCCSSARHQGDCVPRRRSLPSARS</sequence>
<name>A0A368S916_SETIT</name>
<evidence type="ECO:0000313" key="1">
    <source>
        <dbReference type="EMBL" id="RCV38898.1"/>
    </source>
</evidence>
<accession>A0A368S916</accession>
<reference evidence="1" key="2">
    <citation type="submission" date="2015-07" db="EMBL/GenBank/DDBJ databases">
        <authorList>
            <person name="Noorani M."/>
        </authorList>
    </citation>
    <scope>NUCLEOTIDE SEQUENCE</scope>
    <source>
        <strain evidence="1">Yugu1</strain>
    </source>
</reference>
<proteinExistence type="predicted"/>
<gene>
    <name evidence="1" type="ORF">SETIT_8G179100v2</name>
</gene>